<comment type="catalytic activity">
    <reaction evidence="7">
        <text>L-threonyl-[protein] + ATP = O-phospho-L-threonyl-[protein] + ADP + H(+)</text>
        <dbReference type="Rhea" id="RHEA:46608"/>
        <dbReference type="Rhea" id="RHEA-COMP:11060"/>
        <dbReference type="Rhea" id="RHEA-COMP:11605"/>
        <dbReference type="ChEBI" id="CHEBI:15378"/>
        <dbReference type="ChEBI" id="CHEBI:30013"/>
        <dbReference type="ChEBI" id="CHEBI:30616"/>
        <dbReference type="ChEBI" id="CHEBI:61977"/>
        <dbReference type="ChEBI" id="CHEBI:456216"/>
        <dbReference type="EC" id="2.7.11.1"/>
    </reaction>
</comment>
<keyword evidence="4" id="KW-0547">Nucleotide-binding</keyword>
<keyword evidence="5" id="KW-0418">Kinase</keyword>
<evidence type="ECO:0000256" key="8">
    <source>
        <dbReference type="ARBA" id="ARBA00048679"/>
    </source>
</evidence>
<dbReference type="FunFam" id="1.10.510.10:FF:001023">
    <property type="entry name" value="Os07g0541700 protein"/>
    <property type="match status" value="1"/>
</dbReference>
<dbReference type="Gene3D" id="1.10.510.10">
    <property type="entry name" value="Transferase(Phosphotransferase) domain 1"/>
    <property type="match status" value="1"/>
</dbReference>
<protein>
    <recommendedName>
        <fullName evidence="1">non-specific serine/threonine protein kinase</fullName>
        <ecNumber evidence="1">2.7.11.1</ecNumber>
    </recommendedName>
</protein>
<evidence type="ECO:0000256" key="6">
    <source>
        <dbReference type="ARBA" id="ARBA00022840"/>
    </source>
</evidence>
<evidence type="ECO:0000256" key="4">
    <source>
        <dbReference type="ARBA" id="ARBA00022741"/>
    </source>
</evidence>
<dbReference type="PROSITE" id="PS50011">
    <property type="entry name" value="PROTEIN_KINASE_DOM"/>
    <property type="match status" value="1"/>
</dbReference>
<keyword evidence="3" id="KW-0808">Transferase</keyword>
<organism evidence="10 11">
    <name type="scientific">Camellia sinensis var. sinensis</name>
    <name type="common">China tea</name>
    <dbReference type="NCBI Taxonomy" id="542762"/>
    <lineage>
        <taxon>Eukaryota</taxon>
        <taxon>Viridiplantae</taxon>
        <taxon>Streptophyta</taxon>
        <taxon>Embryophyta</taxon>
        <taxon>Tracheophyta</taxon>
        <taxon>Spermatophyta</taxon>
        <taxon>Magnoliopsida</taxon>
        <taxon>eudicotyledons</taxon>
        <taxon>Gunneridae</taxon>
        <taxon>Pentapetalae</taxon>
        <taxon>asterids</taxon>
        <taxon>Ericales</taxon>
        <taxon>Theaceae</taxon>
        <taxon>Camellia</taxon>
    </lineage>
</organism>
<evidence type="ECO:0000256" key="7">
    <source>
        <dbReference type="ARBA" id="ARBA00047899"/>
    </source>
</evidence>
<dbReference type="EC" id="2.7.11.1" evidence="1"/>
<comment type="caution">
    <text evidence="10">The sequence shown here is derived from an EMBL/GenBank/DDBJ whole genome shotgun (WGS) entry which is preliminary data.</text>
</comment>
<dbReference type="PANTHER" id="PTHR47973">
    <property type="entry name" value="CYSTEINE-RICH RECEPTOR-LIKE PROTEIN KINASE 3"/>
    <property type="match status" value="1"/>
</dbReference>
<evidence type="ECO:0000313" key="10">
    <source>
        <dbReference type="EMBL" id="THG14406.1"/>
    </source>
</evidence>
<evidence type="ECO:0000256" key="3">
    <source>
        <dbReference type="ARBA" id="ARBA00022679"/>
    </source>
</evidence>
<dbReference type="InterPro" id="IPR011009">
    <property type="entry name" value="Kinase-like_dom_sf"/>
</dbReference>
<accession>A0A4S4EF50</accession>
<proteinExistence type="predicted"/>
<dbReference type="InterPro" id="IPR052059">
    <property type="entry name" value="CR_Ser/Thr_kinase"/>
</dbReference>
<dbReference type="SUPFAM" id="SSF56112">
    <property type="entry name" value="Protein kinase-like (PK-like)"/>
    <property type="match status" value="1"/>
</dbReference>
<gene>
    <name evidence="10" type="ORF">TEA_014844</name>
</gene>
<dbReference type="STRING" id="542762.A0A4S4EF50"/>
<dbReference type="Proteomes" id="UP000306102">
    <property type="component" value="Unassembled WGS sequence"/>
</dbReference>
<dbReference type="InterPro" id="IPR000719">
    <property type="entry name" value="Prot_kinase_dom"/>
</dbReference>
<dbReference type="PROSITE" id="PS00108">
    <property type="entry name" value="PROTEIN_KINASE_ST"/>
    <property type="match status" value="1"/>
</dbReference>
<keyword evidence="2" id="KW-0723">Serine/threonine-protein kinase</keyword>
<evidence type="ECO:0000259" key="9">
    <source>
        <dbReference type="PROSITE" id="PS50011"/>
    </source>
</evidence>
<feature type="domain" description="Protein kinase" evidence="9">
    <location>
        <begin position="1"/>
        <end position="194"/>
    </location>
</feature>
<dbReference type="AlphaFoldDB" id="A0A4S4EF50"/>
<keyword evidence="6" id="KW-0067">ATP-binding</keyword>
<evidence type="ECO:0000313" key="11">
    <source>
        <dbReference type="Proteomes" id="UP000306102"/>
    </source>
</evidence>
<reference evidence="10 11" key="1">
    <citation type="journal article" date="2018" name="Proc. Natl. Acad. Sci. U.S.A.">
        <title>Draft genome sequence of Camellia sinensis var. sinensis provides insights into the evolution of the tea genome and tea quality.</title>
        <authorList>
            <person name="Wei C."/>
            <person name="Yang H."/>
            <person name="Wang S."/>
            <person name="Zhao J."/>
            <person name="Liu C."/>
            <person name="Gao L."/>
            <person name="Xia E."/>
            <person name="Lu Y."/>
            <person name="Tai Y."/>
            <person name="She G."/>
            <person name="Sun J."/>
            <person name="Cao H."/>
            <person name="Tong W."/>
            <person name="Gao Q."/>
            <person name="Li Y."/>
            <person name="Deng W."/>
            <person name="Jiang X."/>
            <person name="Wang W."/>
            <person name="Chen Q."/>
            <person name="Zhang S."/>
            <person name="Li H."/>
            <person name="Wu J."/>
            <person name="Wang P."/>
            <person name="Li P."/>
            <person name="Shi C."/>
            <person name="Zheng F."/>
            <person name="Jian J."/>
            <person name="Huang B."/>
            <person name="Shan D."/>
            <person name="Shi M."/>
            <person name="Fang C."/>
            <person name="Yue Y."/>
            <person name="Li F."/>
            <person name="Li D."/>
            <person name="Wei S."/>
            <person name="Han B."/>
            <person name="Jiang C."/>
            <person name="Yin Y."/>
            <person name="Xia T."/>
            <person name="Zhang Z."/>
            <person name="Bennetzen J.L."/>
            <person name="Zhao S."/>
            <person name="Wan X."/>
        </authorList>
    </citation>
    <scope>NUCLEOTIDE SEQUENCE [LARGE SCALE GENOMIC DNA]</scope>
    <source>
        <strain evidence="11">cv. Shuchazao</strain>
        <tissue evidence="10">Leaf</tissue>
    </source>
</reference>
<sequence>MIVYDFLHNGSLYDHLFGSKLKRLSWPIRQKITLRTTRKLVYLHYEVQPTIIHQDIKASNILLDETFEPKLADFGLAKFNPKEMMHLSTKVTGTLHYVALDGKKSLLLKDGWKTCLLIDWAWSLVRKGRALEVIEENMPEPELAEVMEQYVLLVVLSCHPYLQARPNMEQKVKLLETNVAVPSGVQIASPQTNC</sequence>
<dbReference type="Pfam" id="PF00069">
    <property type="entry name" value="Pkinase"/>
    <property type="match status" value="1"/>
</dbReference>
<dbReference type="GO" id="GO:0005524">
    <property type="term" value="F:ATP binding"/>
    <property type="evidence" value="ECO:0007669"/>
    <property type="project" value="UniProtKB-KW"/>
</dbReference>
<dbReference type="EMBL" id="SDRB02005382">
    <property type="protein sequence ID" value="THG14406.1"/>
    <property type="molecule type" value="Genomic_DNA"/>
</dbReference>
<dbReference type="InterPro" id="IPR008271">
    <property type="entry name" value="Ser/Thr_kinase_AS"/>
</dbReference>
<evidence type="ECO:0000256" key="1">
    <source>
        <dbReference type="ARBA" id="ARBA00012513"/>
    </source>
</evidence>
<comment type="catalytic activity">
    <reaction evidence="8">
        <text>L-seryl-[protein] + ATP = O-phospho-L-seryl-[protein] + ADP + H(+)</text>
        <dbReference type="Rhea" id="RHEA:17989"/>
        <dbReference type="Rhea" id="RHEA-COMP:9863"/>
        <dbReference type="Rhea" id="RHEA-COMP:11604"/>
        <dbReference type="ChEBI" id="CHEBI:15378"/>
        <dbReference type="ChEBI" id="CHEBI:29999"/>
        <dbReference type="ChEBI" id="CHEBI:30616"/>
        <dbReference type="ChEBI" id="CHEBI:83421"/>
        <dbReference type="ChEBI" id="CHEBI:456216"/>
        <dbReference type="EC" id="2.7.11.1"/>
    </reaction>
</comment>
<name>A0A4S4EF50_CAMSN</name>
<evidence type="ECO:0000256" key="2">
    <source>
        <dbReference type="ARBA" id="ARBA00022527"/>
    </source>
</evidence>
<evidence type="ECO:0000256" key="5">
    <source>
        <dbReference type="ARBA" id="ARBA00022777"/>
    </source>
</evidence>
<dbReference type="GO" id="GO:0004674">
    <property type="term" value="F:protein serine/threonine kinase activity"/>
    <property type="evidence" value="ECO:0007669"/>
    <property type="project" value="UniProtKB-KW"/>
</dbReference>
<keyword evidence="11" id="KW-1185">Reference proteome</keyword>